<dbReference type="Pfam" id="PF00884">
    <property type="entry name" value="Sulfatase"/>
    <property type="match status" value="1"/>
</dbReference>
<evidence type="ECO:0000313" key="8">
    <source>
        <dbReference type="Proteomes" id="UP000006906"/>
    </source>
</evidence>
<keyword evidence="2" id="KW-0732">Signal</keyword>
<reference evidence="7 8" key="1">
    <citation type="journal article" date="2007" name="Science">
        <title>The Chlamydomonas genome reveals the evolution of key animal and plant functions.</title>
        <authorList>
            <person name="Merchant S.S."/>
            <person name="Prochnik S.E."/>
            <person name="Vallon O."/>
            <person name="Harris E.H."/>
            <person name="Karpowicz S.J."/>
            <person name="Witman G.B."/>
            <person name="Terry A."/>
            <person name="Salamov A."/>
            <person name="Fritz-Laylin L.K."/>
            <person name="Marechal-Drouard L."/>
            <person name="Marshall W.F."/>
            <person name="Qu L.H."/>
            <person name="Nelson D.R."/>
            <person name="Sanderfoot A.A."/>
            <person name="Spalding M.H."/>
            <person name="Kapitonov V.V."/>
            <person name="Ren Q."/>
            <person name="Ferris P."/>
            <person name="Lindquist E."/>
            <person name="Shapiro H."/>
            <person name="Lucas S.M."/>
            <person name="Grimwood J."/>
            <person name="Schmutz J."/>
            <person name="Cardol P."/>
            <person name="Cerutti H."/>
            <person name="Chanfreau G."/>
            <person name="Chen C.L."/>
            <person name="Cognat V."/>
            <person name="Croft M.T."/>
            <person name="Dent R."/>
            <person name="Dutcher S."/>
            <person name="Fernandez E."/>
            <person name="Fukuzawa H."/>
            <person name="Gonzalez-Ballester D."/>
            <person name="Gonzalez-Halphen D."/>
            <person name="Hallmann A."/>
            <person name="Hanikenne M."/>
            <person name="Hippler M."/>
            <person name="Inwood W."/>
            <person name="Jabbari K."/>
            <person name="Kalanon M."/>
            <person name="Kuras R."/>
            <person name="Lefebvre P.A."/>
            <person name="Lemaire S.D."/>
            <person name="Lobanov A.V."/>
            <person name="Lohr M."/>
            <person name="Manuell A."/>
            <person name="Meier I."/>
            <person name="Mets L."/>
            <person name="Mittag M."/>
            <person name="Mittelmeier T."/>
            <person name="Moroney J.V."/>
            <person name="Moseley J."/>
            <person name="Napoli C."/>
            <person name="Nedelcu A.M."/>
            <person name="Niyogi K."/>
            <person name="Novoselov S.V."/>
            <person name="Paulsen I.T."/>
            <person name="Pazour G."/>
            <person name="Purton S."/>
            <person name="Ral J.P."/>
            <person name="Riano-Pachon D.M."/>
            <person name="Riekhof W."/>
            <person name="Rymarquis L."/>
            <person name="Schroda M."/>
            <person name="Stern D."/>
            <person name="Umen J."/>
            <person name="Willows R."/>
            <person name="Wilson N."/>
            <person name="Zimmer S.L."/>
            <person name="Allmer J."/>
            <person name="Balk J."/>
            <person name="Bisova K."/>
            <person name="Chen C.J."/>
            <person name="Elias M."/>
            <person name="Gendler K."/>
            <person name="Hauser C."/>
            <person name="Lamb M.R."/>
            <person name="Ledford H."/>
            <person name="Long J.C."/>
            <person name="Minagawa J."/>
            <person name="Page M.D."/>
            <person name="Pan J."/>
            <person name="Pootakham W."/>
            <person name="Roje S."/>
            <person name="Rose A."/>
            <person name="Stahlberg E."/>
            <person name="Terauchi A.M."/>
            <person name="Yang P."/>
            <person name="Ball S."/>
            <person name="Bowler C."/>
            <person name="Dieckmann C.L."/>
            <person name="Gladyshev V.N."/>
            <person name="Green P."/>
            <person name="Jorgensen R."/>
            <person name="Mayfield S."/>
            <person name="Mueller-Roeber B."/>
            <person name="Rajamani S."/>
            <person name="Sayre R.T."/>
            <person name="Brokstein P."/>
            <person name="Dubchak I."/>
            <person name="Goodstein D."/>
            <person name="Hornick L."/>
            <person name="Huang Y.W."/>
            <person name="Jhaveri J."/>
            <person name="Luo Y."/>
            <person name="Martinez D."/>
            <person name="Ngau W.C."/>
            <person name="Otillar B."/>
            <person name="Poliakov A."/>
            <person name="Porter A."/>
            <person name="Szajkowski L."/>
            <person name="Werner G."/>
            <person name="Zhou K."/>
            <person name="Grigoriev I.V."/>
            <person name="Rokhsar D.S."/>
            <person name="Grossman A.R."/>
        </authorList>
    </citation>
    <scope>NUCLEOTIDE SEQUENCE [LARGE SCALE GENOMIC DNA]</scope>
    <source>
        <strain evidence="8">CC-503</strain>
    </source>
</reference>
<dbReference type="PANTHER" id="PTHR43108">
    <property type="entry name" value="N-ACETYLGLUCOSAMINE-6-SULFATASE FAMILY MEMBER"/>
    <property type="match status" value="1"/>
</dbReference>
<protein>
    <recommendedName>
        <fullName evidence="6">Sulfatase N-terminal domain-containing protein</fullName>
    </recommendedName>
</protein>
<feature type="region of interest" description="Disordered" evidence="5">
    <location>
        <begin position="446"/>
        <end position="491"/>
    </location>
</feature>
<dbReference type="FunFam" id="3.40.720.10:FF:000097">
    <property type="entry name" value="Predicted protein"/>
    <property type="match status" value="1"/>
</dbReference>
<dbReference type="CDD" id="cd16147">
    <property type="entry name" value="G6S"/>
    <property type="match status" value="1"/>
</dbReference>
<evidence type="ECO:0000256" key="1">
    <source>
        <dbReference type="ARBA" id="ARBA00008779"/>
    </source>
</evidence>
<dbReference type="AlphaFoldDB" id="A0A2K3DT49"/>
<dbReference type="GO" id="GO:0008449">
    <property type="term" value="F:N-acetylglucosamine-6-sulfatase activity"/>
    <property type="evidence" value="ECO:0000318"/>
    <property type="project" value="GO_Central"/>
</dbReference>
<dbReference type="PROSITE" id="PS00149">
    <property type="entry name" value="SULFATASE_2"/>
    <property type="match status" value="1"/>
</dbReference>
<organism evidence="7 8">
    <name type="scientific">Chlamydomonas reinhardtii</name>
    <name type="common">Chlamydomonas smithii</name>
    <dbReference type="NCBI Taxonomy" id="3055"/>
    <lineage>
        <taxon>Eukaryota</taxon>
        <taxon>Viridiplantae</taxon>
        <taxon>Chlorophyta</taxon>
        <taxon>core chlorophytes</taxon>
        <taxon>Chlorophyceae</taxon>
        <taxon>CS clade</taxon>
        <taxon>Chlamydomonadales</taxon>
        <taxon>Chlamydomonadaceae</taxon>
        <taxon>Chlamydomonas</taxon>
    </lineage>
</organism>
<dbReference type="InterPro" id="IPR024607">
    <property type="entry name" value="Sulfatase_CS"/>
</dbReference>
<evidence type="ECO:0000256" key="2">
    <source>
        <dbReference type="ARBA" id="ARBA00022729"/>
    </source>
</evidence>
<dbReference type="InParanoid" id="A0A2K3DT49"/>
<dbReference type="GeneID" id="5723272"/>
<evidence type="ECO:0000256" key="5">
    <source>
        <dbReference type="SAM" id="MobiDB-lite"/>
    </source>
</evidence>
<dbReference type="KEGG" id="cre:CHLRE_05g239900v5"/>
<dbReference type="STRING" id="3055.A0A2K3DT49"/>
<sequence length="724" mass="78700">MCTTNCSLTARRRARSLIALSAVLVSTFCTAVATSKPNIVFILTDDQDYVLGGADALWMPALDKYVRRQGMELPHFVTSIASCCPSRTSLLTGRYCHNTNITSNSEARGSAVKFLENQLDDDYLPVWLQDAGYSTYMVGKFLNSFKEPLARKGCPQGWTGISPLIQDVDTEDGGEEAPRAPTYMEDCNGQLTSYPGAFQEEVIRDKALSYIDEASGSPLPFFLLISTVAPHDAKGKGSTYPQVLPQYKDLYPGLKAPRTANWGRPPPVTIGFAPSTPNRLNVTDINERYRARLQSLRAVDDTIEAVVRRLACHGQLNNTVFMFTSDNGFKLGTHNIPREKFTWYEEDVRVPFLMAGPGVPRGVYVPEVAAAMTDLTATIAHLAGASPRRVQLDGAPLPLDRIAAAYPRPNQPGALSATAAAAAGLTLSSGVTTAVDSLDCIGVGAAPVQSPLPRQTPSPSPRPAPRKRPSGRRRNAREAAGSGQQKGEGAYAVGGNDVLGVEFVAASGANDSASHGAADGSVVSSRRRGLLQTSGNNKFYYGQWSNIQLIEGWLDVTMAQMLGKDYRVLRACSPFQAFGAPTDPRSGGHTCYKYVVQCSPKNVRSLGAVRQLFDLGRDAVELQDKFTQFKAPYNGIFKRLYDRLDAVLTVMSYCSGATCRNPFIAIHPDGSVTNLEQAMDAKFDDLYGGFKKFSYKRCALYYHPENEVADARLVPTSVREWTSS</sequence>
<evidence type="ECO:0000313" key="7">
    <source>
        <dbReference type="EMBL" id="PNW83703.1"/>
    </source>
</evidence>
<feature type="domain" description="Sulfatase N-terminal" evidence="6">
    <location>
        <begin position="37"/>
        <end position="385"/>
    </location>
</feature>
<proteinExistence type="inferred from homology"/>
<keyword evidence="8" id="KW-1185">Reference proteome</keyword>
<dbReference type="InterPro" id="IPR000917">
    <property type="entry name" value="Sulfatase_N"/>
</dbReference>
<evidence type="ECO:0000256" key="3">
    <source>
        <dbReference type="ARBA" id="ARBA00022801"/>
    </source>
</evidence>
<feature type="compositionally biased region" description="Basic residues" evidence="5">
    <location>
        <begin position="464"/>
        <end position="475"/>
    </location>
</feature>
<gene>
    <name evidence="7" type="ORF">CHLRE_05g239900v5</name>
</gene>
<feature type="compositionally biased region" description="Pro residues" evidence="5">
    <location>
        <begin position="454"/>
        <end position="463"/>
    </location>
</feature>
<comment type="similarity">
    <text evidence="1">Belongs to the sulfatase family.</text>
</comment>
<dbReference type="OrthoDB" id="96314at2759"/>
<dbReference type="GO" id="GO:0005539">
    <property type="term" value="F:glycosaminoglycan binding"/>
    <property type="evidence" value="ECO:0000318"/>
    <property type="project" value="GO_Central"/>
</dbReference>
<evidence type="ECO:0000259" key="6">
    <source>
        <dbReference type="Pfam" id="PF00884"/>
    </source>
</evidence>
<dbReference type="EMBL" id="CM008966">
    <property type="protein sequence ID" value="PNW83703.1"/>
    <property type="molecule type" value="Genomic_DNA"/>
</dbReference>
<name>A0A2K3DT49_CHLRE</name>
<dbReference type="SUPFAM" id="SSF53649">
    <property type="entry name" value="Alkaline phosphatase-like"/>
    <property type="match status" value="1"/>
</dbReference>
<dbReference type="Gramene" id="PNW83703">
    <property type="protein sequence ID" value="PNW83703"/>
    <property type="gene ID" value="CHLRE_05g239900v5"/>
</dbReference>
<dbReference type="PROSITE" id="PS00523">
    <property type="entry name" value="SULFATASE_1"/>
    <property type="match status" value="1"/>
</dbReference>
<dbReference type="RefSeq" id="XP_042924917.1">
    <property type="nucleotide sequence ID" value="XM_043062354.1"/>
</dbReference>
<dbReference type="Gene3D" id="3.40.720.10">
    <property type="entry name" value="Alkaline Phosphatase, subunit A"/>
    <property type="match status" value="1"/>
</dbReference>
<dbReference type="InterPro" id="IPR017850">
    <property type="entry name" value="Alkaline_phosphatase_core_sf"/>
</dbReference>
<dbReference type="PANTHER" id="PTHR43108:SF8">
    <property type="entry name" value="SD21168P"/>
    <property type="match status" value="1"/>
</dbReference>
<keyword evidence="4" id="KW-0325">Glycoprotein</keyword>
<keyword evidence="3" id="KW-0378">Hydrolase</keyword>
<evidence type="ECO:0000256" key="4">
    <source>
        <dbReference type="ARBA" id="ARBA00023180"/>
    </source>
</evidence>
<dbReference type="Proteomes" id="UP000006906">
    <property type="component" value="Chromosome 5"/>
</dbReference>
<dbReference type="ExpressionAtlas" id="A0A2K3DT49">
    <property type="expression patterns" value="baseline and differential"/>
</dbReference>
<accession>A0A2K3DT49</accession>